<dbReference type="RefSeq" id="WP_060532734.1">
    <property type="nucleotide sequence ID" value="NZ_CP013023.1"/>
</dbReference>
<dbReference type="InterPro" id="IPR011990">
    <property type="entry name" value="TPR-like_helical_dom_sf"/>
</dbReference>
<keyword evidence="3" id="KW-1185">Reference proteome</keyword>
<reference evidence="2 3" key="2">
    <citation type="journal article" date="2016" name="Int. J. Syst. Evol. Microbiol.">
        <title>Paenibacillus bovis sp. nov., isolated from raw yak (Bos grunniens) milk.</title>
        <authorList>
            <person name="Gao C."/>
            <person name="Han J."/>
            <person name="Liu Z."/>
            <person name="Xu X."/>
            <person name="Hang F."/>
            <person name="Wu Z."/>
        </authorList>
    </citation>
    <scope>NUCLEOTIDE SEQUENCE [LARGE SCALE GENOMIC DNA]</scope>
    <source>
        <strain evidence="2 3">BD3526</strain>
    </source>
</reference>
<protein>
    <recommendedName>
        <fullName evidence="1">HTH cro/C1-type domain-containing protein</fullName>
    </recommendedName>
</protein>
<dbReference type="EMBL" id="CP013023">
    <property type="protein sequence ID" value="ANF95628.1"/>
    <property type="molecule type" value="Genomic_DNA"/>
</dbReference>
<feature type="domain" description="HTH cro/C1-type" evidence="1">
    <location>
        <begin position="5"/>
        <end position="59"/>
    </location>
</feature>
<sequence>MLKERIDYLCHKKNMSRKELTDGLVTQAHFSNILAGRYPLPDDLAEAMAERLGVLPGYLLHADDQDDHVLQRAEQIVEQLSVQASALEEQQVNDLPDRHDTLTVELTTALMKATYYQQLNDQDAYAYLHQSYLNFYLERYGRPDEALLPLPLMKAMLFYKIQSARSRQQYHDVLAQTERWLNLLPEQGETWLTGQQIRMEAFVHTRQFEPAKQTFEKITSYIYEQRLFHRLSGMYVLYSGYCHVMQQPQEALIALSMAEAHLVYAQHQGDTLTAIMNNRILMLTMTGELSQAAQEVERFGSIVDLQPPEMRQQMEPVLLVYRCEIELARQDWAALVQRLEQLRTLTLTEDQQMAVRFYSSQLALAHGQADQFMEEATACLPYFEQIRQQDRLNILYESLAVVSEEQRRYKDAASYYRKLVYLLRHA</sequence>
<proteinExistence type="predicted"/>
<dbReference type="KEGG" id="pbv:AR543_06190"/>
<evidence type="ECO:0000259" key="1">
    <source>
        <dbReference type="SMART" id="SM00530"/>
    </source>
</evidence>
<name>A0A172ZDE3_9BACL</name>
<dbReference type="Proteomes" id="UP000078148">
    <property type="component" value="Chromosome"/>
</dbReference>
<accession>A0A172ZDE3</accession>
<gene>
    <name evidence="2" type="ORF">AR543_06190</name>
</gene>
<dbReference type="Gene3D" id="1.25.40.10">
    <property type="entry name" value="Tetratricopeptide repeat domain"/>
    <property type="match status" value="2"/>
</dbReference>
<dbReference type="SMART" id="SM00530">
    <property type="entry name" value="HTH_XRE"/>
    <property type="match status" value="1"/>
</dbReference>
<dbReference type="AlphaFoldDB" id="A0A172ZDE3"/>
<dbReference type="OrthoDB" id="2364173at2"/>
<evidence type="ECO:0000313" key="2">
    <source>
        <dbReference type="EMBL" id="ANF95628.1"/>
    </source>
</evidence>
<dbReference type="STRING" id="1616788.AR543_06190"/>
<reference evidence="3" key="1">
    <citation type="submission" date="2015-10" db="EMBL/GenBank/DDBJ databases">
        <title>Genome of Paenibacillus bovis sp. nov.</title>
        <authorList>
            <person name="Wu Z."/>
            <person name="Gao C."/>
            <person name="Liu Z."/>
            <person name="Zheng H."/>
        </authorList>
    </citation>
    <scope>NUCLEOTIDE SEQUENCE [LARGE SCALE GENOMIC DNA]</scope>
    <source>
        <strain evidence="3">BD3526</strain>
    </source>
</reference>
<organism evidence="2 3">
    <name type="scientific">Paenibacillus bovis</name>
    <dbReference type="NCBI Taxonomy" id="1616788"/>
    <lineage>
        <taxon>Bacteria</taxon>
        <taxon>Bacillati</taxon>
        <taxon>Bacillota</taxon>
        <taxon>Bacilli</taxon>
        <taxon>Bacillales</taxon>
        <taxon>Paenibacillaceae</taxon>
        <taxon>Paenibacillus</taxon>
    </lineage>
</organism>
<evidence type="ECO:0000313" key="3">
    <source>
        <dbReference type="Proteomes" id="UP000078148"/>
    </source>
</evidence>
<dbReference type="InterPro" id="IPR001387">
    <property type="entry name" value="Cro/C1-type_HTH"/>
</dbReference>
<dbReference type="CDD" id="cd00093">
    <property type="entry name" value="HTH_XRE"/>
    <property type="match status" value="1"/>
</dbReference>